<proteinExistence type="predicted"/>
<dbReference type="PANTHER" id="PTHR48100">
    <property type="entry name" value="BROAD-SPECIFICITY PHOSPHATASE YOR283W-RELATED"/>
    <property type="match status" value="1"/>
</dbReference>
<dbReference type="Pfam" id="PF00300">
    <property type="entry name" value="His_Phos_1"/>
    <property type="match status" value="1"/>
</dbReference>
<dbReference type="CDD" id="cd07067">
    <property type="entry name" value="HP_PGM_like"/>
    <property type="match status" value="1"/>
</dbReference>
<dbReference type="SUPFAM" id="SSF53254">
    <property type="entry name" value="Phosphoglycerate mutase-like"/>
    <property type="match status" value="1"/>
</dbReference>
<comment type="caution">
    <text evidence="1">The sequence shown here is derived from an EMBL/GenBank/DDBJ whole genome shotgun (WGS) entry which is preliminary data.</text>
</comment>
<reference evidence="1 2" key="1">
    <citation type="submission" date="2019-04" db="EMBL/GenBank/DDBJ databases">
        <title>Cohnella sp. nov., isolated from soil.</title>
        <authorList>
            <person name="Kim W."/>
        </authorList>
    </citation>
    <scope>NUCLEOTIDE SEQUENCE [LARGE SCALE GENOMIC DNA]</scope>
    <source>
        <strain evidence="1 2">CAU 1483</strain>
    </source>
</reference>
<name>A0A4U0F8Y7_9BACL</name>
<evidence type="ECO:0000313" key="2">
    <source>
        <dbReference type="Proteomes" id="UP000309673"/>
    </source>
</evidence>
<dbReference type="GO" id="GO:0005737">
    <property type="term" value="C:cytoplasm"/>
    <property type="evidence" value="ECO:0007669"/>
    <property type="project" value="TreeGrafter"/>
</dbReference>
<protein>
    <submittedName>
        <fullName evidence="1">Histidine phosphatase family protein</fullName>
    </submittedName>
</protein>
<dbReference type="RefSeq" id="WP_136778729.1">
    <property type="nucleotide sequence ID" value="NZ_SUPK01000007.1"/>
</dbReference>
<dbReference type="InterPro" id="IPR050275">
    <property type="entry name" value="PGM_Phosphatase"/>
</dbReference>
<accession>A0A4U0F8Y7</accession>
<dbReference type="Proteomes" id="UP000309673">
    <property type="component" value="Unassembled WGS sequence"/>
</dbReference>
<dbReference type="InterPro" id="IPR013078">
    <property type="entry name" value="His_Pase_superF_clade-1"/>
</dbReference>
<keyword evidence="2" id="KW-1185">Reference proteome</keyword>
<dbReference type="AlphaFoldDB" id="A0A4U0F8Y7"/>
<dbReference type="Gene3D" id="3.40.50.1240">
    <property type="entry name" value="Phosphoglycerate mutase-like"/>
    <property type="match status" value="1"/>
</dbReference>
<dbReference type="OrthoDB" id="9782128at2"/>
<dbReference type="PANTHER" id="PTHR48100:SF1">
    <property type="entry name" value="HISTIDINE PHOSPHATASE FAMILY PROTEIN-RELATED"/>
    <property type="match status" value="1"/>
</dbReference>
<sequence length="202" mass="22661">MSANFYLVRHAIKEKAIGDVPIAKEGVAQAQATARYFRSLPVQAVLCSPLRRAKDTAAFIAAVSFAPVSEDIRLRERANWGDLPGQSFDEFVAMWDRCTRERDFLPPVGDSARRAGERLSACLMELAESSRYDSAFVVVTHGGLITDFLVNEFSEEELDFWQPQFIIRQSSLIPECSITKLIYKTGCYQIEMFASVNHLSSP</sequence>
<dbReference type="EMBL" id="SUPK01000007">
    <property type="protein sequence ID" value="TJY41101.1"/>
    <property type="molecule type" value="Genomic_DNA"/>
</dbReference>
<organism evidence="1 2">
    <name type="scientific">Cohnella pontilimi</name>
    <dbReference type="NCBI Taxonomy" id="2564100"/>
    <lineage>
        <taxon>Bacteria</taxon>
        <taxon>Bacillati</taxon>
        <taxon>Bacillota</taxon>
        <taxon>Bacilli</taxon>
        <taxon>Bacillales</taxon>
        <taxon>Paenibacillaceae</taxon>
        <taxon>Cohnella</taxon>
    </lineage>
</organism>
<dbReference type="GO" id="GO:0016791">
    <property type="term" value="F:phosphatase activity"/>
    <property type="evidence" value="ECO:0007669"/>
    <property type="project" value="TreeGrafter"/>
</dbReference>
<dbReference type="InterPro" id="IPR029033">
    <property type="entry name" value="His_PPase_superfam"/>
</dbReference>
<dbReference type="SMART" id="SM00855">
    <property type="entry name" value="PGAM"/>
    <property type="match status" value="1"/>
</dbReference>
<evidence type="ECO:0000313" key="1">
    <source>
        <dbReference type="EMBL" id="TJY41101.1"/>
    </source>
</evidence>
<gene>
    <name evidence="1" type="ORF">E5161_15500</name>
</gene>